<dbReference type="OMA" id="CCLVREL"/>
<dbReference type="InterPro" id="IPR025714">
    <property type="entry name" value="Methyltranfer_dom"/>
</dbReference>
<accession>A4RY70</accession>
<dbReference type="Gene3D" id="3.40.50.150">
    <property type="entry name" value="Vaccinia Virus protein VP39"/>
    <property type="match status" value="1"/>
</dbReference>
<evidence type="ECO:0000313" key="3">
    <source>
        <dbReference type="Proteomes" id="UP000001568"/>
    </source>
</evidence>
<sequence length="297" mass="33278">MDDDGDGDDALAARRCESNASMRSIDYLVRGERVKTNARLRAFAETEVCRKMLRDENYASWARRKGRALRKEIAEAMVTCAFIREELVAMDGSARGEKSIVVFDLCSGKGLTSSVCAETLGKNCEVIMVDSDRKMKLTHLDSERQVVHFALDVYDEALDEMMARARASGARVVVCGVHLCGDLSRRSIELWSKYGDILVLSPCCLVREVRSQKRPHGTFGYGLPEVATRVGGDSYDLWNKLLFAHVPTHVGPFFARVIKRQAVVEDMLTEKNRFIICRRCEDVSVERCEVAVARASV</sequence>
<keyword evidence="3" id="KW-1185">Reference proteome</keyword>
<dbReference type="Gramene" id="ABO96172">
    <property type="protein sequence ID" value="ABO96172"/>
    <property type="gene ID" value="OSTLU_92821"/>
</dbReference>
<dbReference type="OrthoDB" id="539213at2759"/>
<evidence type="ECO:0000259" key="1">
    <source>
        <dbReference type="Pfam" id="PF13679"/>
    </source>
</evidence>
<dbReference type="KEGG" id="olu:OSTLU_92821"/>
<protein>
    <recommendedName>
        <fullName evidence="1">Methyltransferase domain-containing protein</fullName>
    </recommendedName>
</protein>
<evidence type="ECO:0000313" key="2">
    <source>
        <dbReference type="EMBL" id="ABO96172.1"/>
    </source>
</evidence>
<gene>
    <name evidence="2" type="ORF">OSTLU_92821</name>
</gene>
<name>A4RY70_OSTLU</name>
<dbReference type="AlphaFoldDB" id="A4RY70"/>
<organism evidence="2 3">
    <name type="scientific">Ostreococcus lucimarinus (strain CCE9901)</name>
    <dbReference type="NCBI Taxonomy" id="436017"/>
    <lineage>
        <taxon>Eukaryota</taxon>
        <taxon>Viridiplantae</taxon>
        <taxon>Chlorophyta</taxon>
        <taxon>Mamiellophyceae</taxon>
        <taxon>Mamiellales</taxon>
        <taxon>Bathycoccaceae</taxon>
        <taxon>Ostreococcus</taxon>
    </lineage>
</organism>
<feature type="domain" description="Methyltransferase" evidence="1">
    <location>
        <begin position="90"/>
        <end position="204"/>
    </location>
</feature>
<dbReference type="Pfam" id="PF13679">
    <property type="entry name" value="Methyltransf_32"/>
    <property type="match status" value="1"/>
</dbReference>
<reference evidence="2 3" key="1">
    <citation type="journal article" date="2007" name="Proc. Natl. Acad. Sci. U.S.A.">
        <title>The tiny eukaryote Ostreococcus provides genomic insights into the paradox of plankton speciation.</title>
        <authorList>
            <person name="Palenik B."/>
            <person name="Grimwood J."/>
            <person name="Aerts A."/>
            <person name="Rouze P."/>
            <person name="Salamov A."/>
            <person name="Putnam N."/>
            <person name="Dupont C."/>
            <person name="Jorgensen R."/>
            <person name="Derelle E."/>
            <person name="Rombauts S."/>
            <person name="Zhou K."/>
            <person name="Otillar R."/>
            <person name="Merchant S.S."/>
            <person name="Podell S."/>
            <person name="Gaasterland T."/>
            <person name="Napoli C."/>
            <person name="Gendler K."/>
            <person name="Manuell A."/>
            <person name="Tai V."/>
            <person name="Vallon O."/>
            <person name="Piganeau G."/>
            <person name="Jancek S."/>
            <person name="Heijde M."/>
            <person name="Jabbari K."/>
            <person name="Bowler C."/>
            <person name="Lohr M."/>
            <person name="Robbens S."/>
            <person name="Werner G."/>
            <person name="Dubchak I."/>
            <person name="Pazour G.J."/>
            <person name="Ren Q."/>
            <person name="Paulsen I."/>
            <person name="Delwiche C."/>
            <person name="Schmutz J."/>
            <person name="Rokhsar D."/>
            <person name="Van de Peer Y."/>
            <person name="Moreau H."/>
            <person name="Grigoriev I.V."/>
        </authorList>
    </citation>
    <scope>NUCLEOTIDE SEQUENCE [LARGE SCALE GENOMIC DNA]</scope>
    <source>
        <strain evidence="2 3">CCE9901</strain>
    </source>
</reference>
<proteinExistence type="predicted"/>
<dbReference type="Proteomes" id="UP000001568">
    <property type="component" value="Chromosome 5"/>
</dbReference>
<dbReference type="HOGENOM" id="CLU_992397_0_0_1"/>
<dbReference type="InterPro" id="IPR029063">
    <property type="entry name" value="SAM-dependent_MTases_sf"/>
</dbReference>
<dbReference type="SUPFAM" id="SSF53335">
    <property type="entry name" value="S-adenosyl-L-methionine-dependent methyltransferases"/>
    <property type="match status" value="1"/>
</dbReference>
<dbReference type="RefSeq" id="XP_001417879.1">
    <property type="nucleotide sequence ID" value="XM_001417842.1"/>
</dbReference>
<dbReference type="EMBL" id="CP000585">
    <property type="protein sequence ID" value="ABO96172.1"/>
    <property type="molecule type" value="Genomic_DNA"/>
</dbReference>
<dbReference type="GeneID" id="5001929"/>